<feature type="signal peptide" evidence="1">
    <location>
        <begin position="1"/>
        <end position="18"/>
    </location>
</feature>
<dbReference type="AlphaFoldDB" id="A0A238JUN8"/>
<evidence type="ECO:0000313" key="3">
    <source>
        <dbReference type="Proteomes" id="UP000202922"/>
    </source>
</evidence>
<organism evidence="2 3">
    <name type="scientific">Actibacterium lipolyticum</name>
    <dbReference type="NCBI Taxonomy" id="1524263"/>
    <lineage>
        <taxon>Bacteria</taxon>
        <taxon>Pseudomonadati</taxon>
        <taxon>Pseudomonadota</taxon>
        <taxon>Alphaproteobacteria</taxon>
        <taxon>Rhodobacterales</taxon>
        <taxon>Roseobacteraceae</taxon>
        <taxon>Actibacterium</taxon>
    </lineage>
</organism>
<evidence type="ECO:0000313" key="2">
    <source>
        <dbReference type="EMBL" id="SMX33904.1"/>
    </source>
</evidence>
<evidence type="ECO:0008006" key="4">
    <source>
        <dbReference type="Google" id="ProtNLM"/>
    </source>
</evidence>
<keyword evidence="3" id="KW-1185">Reference proteome</keyword>
<evidence type="ECO:0000256" key="1">
    <source>
        <dbReference type="SAM" id="SignalP"/>
    </source>
</evidence>
<dbReference type="PROSITE" id="PS51257">
    <property type="entry name" value="PROKAR_LIPOPROTEIN"/>
    <property type="match status" value="1"/>
</dbReference>
<accession>A0A238JUN8</accession>
<dbReference type="RefSeq" id="WP_093966276.1">
    <property type="nucleotide sequence ID" value="NZ_FXYE01000001.1"/>
</dbReference>
<reference evidence="3" key="1">
    <citation type="submission" date="2017-05" db="EMBL/GenBank/DDBJ databases">
        <authorList>
            <person name="Rodrigo-Torres L."/>
            <person name="Arahal R. D."/>
            <person name="Lucena T."/>
        </authorList>
    </citation>
    <scope>NUCLEOTIDE SEQUENCE [LARGE SCALE GENOMIC DNA]</scope>
    <source>
        <strain evidence="3">CECT 8621</strain>
    </source>
</reference>
<gene>
    <name evidence="2" type="ORF">COL8621_01122</name>
</gene>
<sequence length="130" mass="13925">MIRLSASILVAASVLLSACTEETRTPAQIQMAEVNANKTDDIWKSRRPVTVGGDRYEVGVSEFKKFALVGFRKVNLGVTQREVEAAARAVSGCAADASRPLARLSNGDVDTVIPLEKLGSAAYLRVELSC</sequence>
<feature type="chain" id="PRO_5012986195" description="Lipoprotein" evidence="1">
    <location>
        <begin position="19"/>
        <end position="130"/>
    </location>
</feature>
<keyword evidence="1" id="KW-0732">Signal</keyword>
<dbReference type="Proteomes" id="UP000202922">
    <property type="component" value="Unassembled WGS sequence"/>
</dbReference>
<proteinExistence type="predicted"/>
<name>A0A238JUN8_9RHOB</name>
<protein>
    <recommendedName>
        <fullName evidence="4">Lipoprotein</fullName>
    </recommendedName>
</protein>
<dbReference type="EMBL" id="FXYE01000001">
    <property type="protein sequence ID" value="SMX33904.1"/>
    <property type="molecule type" value="Genomic_DNA"/>
</dbReference>